<sequence>MSESTITKTALSESVIELCQHKRFEKISISDITEKCGLNRQTFYYHFTDKYDLLAWIYQERTFKDLRGDVRLDNWEAQVCLMLDSIQTHHNFYRNTVTADPNTFAVVFGRVTTALFLELFARLDKNGLVSMADRRFYAKFFSYGCSGVVIEWIQDGARVSADSIGHQLFRLAKDTERLANARFEEELAEGLFSRE</sequence>
<dbReference type="InterPro" id="IPR009057">
    <property type="entry name" value="Homeodomain-like_sf"/>
</dbReference>
<name>A0A940PAK0_9ENTE</name>
<dbReference type="InterPro" id="IPR001647">
    <property type="entry name" value="HTH_TetR"/>
</dbReference>
<dbReference type="Pfam" id="PF00440">
    <property type="entry name" value="TetR_N"/>
    <property type="match status" value="1"/>
</dbReference>
<accession>A0A940PAK0</accession>
<keyword evidence="5" id="KW-1185">Reference proteome</keyword>
<dbReference type="AlphaFoldDB" id="A0A940PAK0"/>
<evidence type="ECO:0000313" key="4">
    <source>
        <dbReference type="EMBL" id="MBP1041469.1"/>
    </source>
</evidence>
<dbReference type="EMBL" id="JAEEGA010000006">
    <property type="protein sequence ID" value="MBP1041469.1"/>
    <property type="molecule type" value="Genomic_DNA"/>
</dbReference>
<evidence type="ECO:0000259" key="3">
    <source>
        <dbReference type="PROSITE" id="PS50977"/>
    </source>
</evidence>
<dbReference type="RefSeq" id="WP_209527445.1">
    <property type="nucleotide sequence ID" value="NZ_JAEEGA010000006.1"/>
</dbReference>
<dbReference type="GO" id="GO:0003677">
    <property type="term" value="F:DNA binding"/>
    <property type="evidence" value="ECO:0007669"/>
    <property type="project" value="UniProtKB-UniRule"/>
</dbReference>
<dbReference type="Pfam" id="PF14278">
    <property type="entry name" value="TetR_C_8"/>
    <property type="match status" value="1"/>
</dbReference>
<keyword evidence="1 2" id="KW-0238">DNA-binding</keyword>
<dbReference type="InterPro" id="IPR039532">
    <property type="entry name" value="TetR_C_Firmicutes"/>
</dbReference>
<evidence type="ECO:0000313" key="5">
    <source>
        <dbReference type="Proteomes" id="UP000674938"/>
    </source>
</evidence>
<comment type="caution">
    <text evidence="4">The sequence shown here is derived from an EMBL/GenBank/DDBJ whole genome shotgun (WGS) entry which is preliminary data.</text>
</comment>
<dbReference type="Proteomes" id="UP000674938">
    <property type="component" value="Unassembled WGS sequence"/>
</dbReference>
<feature type="domain" description="HTH tetR-type" evidence="3">
    <location>
        <begin position="5"/>
        <end position="65"/>
    </location>
</feature>
<dbReference type="InterPro" id="IPR050624">
    <property type="entry name" value="HTH-type_Tx_Regulator"/>
</dbReference>
<dbReference type="Gene3D" id="1.10.357.10">
    <property type="entry name" value="Tetracycline Repressor, domain 2"/>
    <property type="match status" value="1"/>
</dbReference>
<dbReference type="PANTHER" id="PTHR43479:SF7">
    <property type="entry name" value="TETR-FAMILY TRANSCRIPTIONAL REGULATOR"/>
    <property type="match status" value="1"/>
</dbReference>
<evidence type="ECO:0000256" key="2">
    <source>
        <dbReference type="PROSITE-ProRule" id="PRU00335"/>
    </source>
</evidence>
<dbReference type="PROSITE" id="PS50977">
    <property type="entry name" value="HTH_TETR_2"/>
    <property type="match status" value="1"/>
</dbReference>
<feature type="DNA-binding region" description="H-T-H motif" evidence="2">
    <location>
        <begin position="28"/>
        <end position="47"/>
    </location>
</feature>
<dbReference type="PANTHER" id="PTHR43479">
    <property type="entry name" value="ACREF/ENVCD OPERON REPRESSOR-RELATED"/>
    <property type="match status" value="1"/>
</dbReference>
<gene>
    <name evidence="4" type="ORF">I6N95_10670</name>
</gene>
<proteinExistence type="predicted"/>
<protein>
    <submittedName>
        <fullName evidence="4">TetR/AcrR family transcriptional regulator C-terminal domain-containing protein</fullName>
    </submittedName>
</protein>
<reference evidence="4" key="1">
    <citation type="submission" date="2020-12" db="EMBL/GenBank/DDBJ databases">
        <title>Vagococcus allomyrinae sp. nov. and Enterococcus lavae sp. nov., isolated from the larvae of Allomyrina dichotoma.</title>
        <authorList>
            <person name="Lee S.D."/>
        </authorList>
    </citation>
    <scope>NUCLEOTIDE SEQUENCE</scope>
    <source>
        <strain evidence="4">BWB3-3</strain>
    </source>
</reference>
<evidence type="ECO:0000256" key="1">
    <source>
        <dbReference type="ARBA" id="ARBA00023125"/>
    </source>
</evidence>
<dbReference type="SUPFAM" id="SSF46689">
    <property type="entry name" value="Homeodomain-like"/>
    <property type="match status" value="1"/>
</dbReference>
<organism evidence="4 5">
    <name type="scientific">Vagococcus allomyrinae</name>
    <dbReference type="NCBI Taxonomy" id="2794353"/>
    <lineage>
        <taxon>Bacteria</taxon>
        <taxon>Bacillati</taxon>
        <taxon>Bacillota</taxon>
        <taxon>Bacilli</taxon>
        <taxon>Lactobacillales</taxon>
        <taxon>Enterococcaceae</taxon>
        <taxon>Vagococcus</taxon>
    </lineage>
</organism>